<organism evidence="1 2">
    <name type="scientific">Thlaspi arvense</name>
    <name type="common">Field penny-cress</name>
    <dbReference type="NCBI Taxonomy" id="13288"/>
    <lineage>
        <taxon>Eukaryota</taxon>
        <taxon>Viridiplantae</taxon>
        <taxon>Streptophyta</taxon>
        <taxon>Embryophyta</taxon>
        <taxon>Tracheophyta</taxon>
        <taxon>Spermatophyta</taxon>
        <taxon>Magnoliopsida</taxon>
        <taxon>eudicotyledons</taxon>
        <taxon>Gunneridae</taxon>
        <taxon>Pentapetalae</taxon>
        <taxon>rosids</taxon>
        <taxon>malvids</taxon>
        <taxon>Brassicales</taxon>
        <taxon>Brassicaceae</taxon>
        <taxon>Thlaspideae</taxon>
        <taxon>Thlaspi</taxon>
    </lineage>
</organism>
<reference evidence="1 2" key="1">
    <citation type="submission" date="2022-03" db="EMBL/GenBank/DDBJ databases">
        <authorList>
            <person name="Nunn A."/>
            <person name="Chopra R."/>
            <person name="Nunn A."/>
            <person name="Contreras Garrido A."/>
        </authorList>
    </citation>
    <scope>NUCLEOTIDE SEQUENCE [LARGE SCALE GENOMIC DNA]</scope>
</reference>
<name>A0AAU9SM95_THLAR</name>
<sequence length="125" mass="14086">MMATKIAYGEIVITVVIIQTPRRCAARDLIETVHGGSGKDGSCVETMGTCVEAHVSSSLGHAKEGYYQFQRYAGCFESGRYIDDQDYKQSPWTPRELRNRPLLKLDAEYLDPITHRFKADQTSHT</sequence>
<proteinExistence type="predicted"/>
<gene>
    <name evidence="1" type="ORF">TAV2_LOCUS16071</name>
</gene>
<dbReference type="EMBL" id="OU466861">
    <property type="protein sequence ID" value="CAH2067943.1"/>
    <property type="molecule type" value="Genomic_DNA"/>
</dbReference>
<evidence type="ECO:0000313" key="1">
    <source>
        <dbReference type="EMBL" id="CAH2067943.1"/>
    </source>
</evidence>
<keyword evidence="2" id="KW-1185">Reference proteome</keyword>
<protein>
    <submittedName>
        <fullName evidence="1">Uncharacterized protein</fullName>
    </submittedName>
</protein>
<dbReference type="AlphaFoldDB" id="A0AAU9SM95"/>
<accession>A0AAU9SM95</accession>
<dbReference type="Proteomes" id="UP000836841">
    <property type="component" value="Chromosome 5"/>
</dbReference>
<evidence type="ECO:0000313" key="2">
    <source>
        <dbReference type="Proteomes" id="UP000836841"/>
    </source>
</evidence>